<evidence type="ECO:0000313" key="1">
    <source>
        <dbReference type="EMBL" id="MCQ4163111.1"/>
    </source>
</evidence>
<protein>
    <recommendedName>
        <fullName evidence="3">Lipoprotein</fullName>
    </recommendedName>
</protein>
<keyword evidence="2" id="KW-1185">Reference proteome</keyword>
<dbReference type="EMBL" id="JANFQO010000001">
    <property type="protein sequence ID" value="MCQ4163111.1"/>
    <property type="molecule type" value="Genomic_DNA"/>
</dbReference>
<evidence type="ECO:0008006" key="3">
    <source>
        <dbReference type="Google" id="ProtNLM"/>
    </source>
</evidence>
<name>A0ABT1QKS1_9GAMM</name>
<evidence type="ECO:0000313" key="2">
    <source>
        <dbReference type="Proteomes" id="UP001165498"/>
    </source>
</evidence>
<dbReference type="PROSITE" id="PS51257">
    <property type="entry name" value="PROKAR_LIPOPROTEIN"/>
    <property type="match status" value="1"/>
</dbReference>
<gene>
    <name evidence="1" type="ORF">NM961_00095</name>
</gene>
<organism evidence="1 2">
    <name type="scientific">Tahibacter harae</name>
    <dbReference type="NCBI Taxonomy" id="2963937"/>
    <lineage>
        <taxon>Bacteria</taxon>
        <taxon>Pseudomonadati</taxon>
        <taxon>Pseudomonadota</taxon>
        <taxon>Gammaproteobacteria</taxon>
        <taxon>Lysobacterales</taxon>
        <taxon>Rhodanobacteraceae</taxon>
        <taxon>Tahibacter</taxon>
    </lineage>
</organism>
<accession>A0ABT1QKS1</accession>
<dbReference type="RefSeq" id="WP_255910097.1">
    <property type="nucleotide sequence ID" value="NZ_JANFQO010000001.1"/>
</dbReference>
<dbReference type="Proteomes" id="UP001165498">
    <property type="component" value="Unassembled WGS sequence"/>
</dbReference>
<comment type="caution">
    <text evidence="1">The sequence shown here is derived from an EMBL/GenBank/DDBJ whole genome shotgun (WGS) entry which is preliminary data.</text>
</comment>
<proteinExistence type="predicted"/>
<sequence length="131" mass="14392">MHARLLMVFAVTLVSACAGQQGKNVCQVGDRCTVSGILEMESLWQASLARKGGCIALAAPENFFRDKSDFNQKKARITGLISTQPNDLPGTFSYSYEIDGMRVNINLCDQVMIVEEIITSSGEVWKKTAKQ</sequence>
<reference evidence="1" key="1">
    <citation type="submission" date="2022-07" db="EMBL/GenBank/DDBJ databases">
        <title>Tahibacter sp., a new gammaproteobacterium isolated from the silt sample collected at pig farm.</title>
        <authorList>
            <person name="Chen H."/>
        </authorList>
    </citation>
    <scope>NUCLEOTIDE SEQUENCE</scope>
    <source>
        <strain evidence="1">P2K</strain>
    </source>
</reference>